<feature type="region of interest" description="Disordered" evidence="2">
    <location>
        <begin position="436"/>
        <end position="456"/>
    </location>
</feature>
<dbReference type="InterPro" id="IPR051231">
    <property type="entry name" value="SOSS-B"/>
</dbReference>
<dbReference type="InterPro" id="IPR012340">
    <property type="entry name" value="NA-bd_OB-fold"/>
</dbReference>
<name>A0A0E3Q3G6_9EURY</name>
<organism evidence="3 4">
    <name type="scientific">Methanosarcina vacuolata Z-761</name>
    <dbReference type="NCBI Taxonomy" id="1434123"/>
    <lineage>
        <taxon>Archaea</taxon>
        <taxon>Methanobacteriati</taxon>
        <taxon>Methanobacteriota</taxon>
        <taxon>Stenosarchaea group</taxon>
        <taxon>Methanomicrobia</taxon>
        <taxon>Methanosarcinales</taxon>
        <taxon>Methanosarcinaceae</taxon>
        <taxon>Methanosarcina</taxon>
    </lineage>
</organism>
<dbReference type="GeneID" id="24808920"/>
<keyword evidence="1" id="KW-0238">DNA-binding</keyword>
<dbReference type="PATRIC" id="fig|1434123.4.peg.596"/>
<dbReference type="Proteomes" id="UP000033096">
    <property type="component" value="Chromosome"/>
</dbReference>
<accession>A0A0E3Q3G6</accession>
<dbReference type="PANTHER" id="PTHR13356:SF10">
    <property type="entry name" value="REPLICATION FACTOR-A PROTEIN 1"/>
    <property type="match status" value="1"/>
</dbReference>
<reference evidence="3 4" key="1">
    <citation type="submission" date="2014-07" db="EMBL/GenBank/DDBJ databases">
        <title>Methanogenic archaea and the global carbon cycle.</title>
        <authorList>
            <person name="Henriksen J.R."/>
            <person name="Luke J."/>
            <person name="Reinhart S."/>
            <person name="Benedict M.N."/>
            <person name="Youngblut N.D."/>
            <person name="Metcalf M.E."/>
            <person name="Whitaker R.J."/>
            <person name="Metcalf W.W."/>
        </authorList>
    </citation>
    <scope>NUCLEOTIDE SEQUENCE [LARGE SCALE GENOMIC DNA]</scope>
    <source>
        <strain evidence="3 4">Z-761</strain>
    </source>
</reference>
<dbReference type="PANTHER" id="PTHR13356">
    <property type="entry name" value="OB FOLD NUCLEIC ACID BINDING PROTEIN-RELATED"/>
    <property type="match status" value="1"/>
</dbReference>
<dbReference type="GO" id="GO:0010212">
    <property type="term" value="P:response to ionizing radiation"/>
    <property type="evidence" value="ECO:0007669"/>
    <property type="project" value="TreeGrafter"/>
</dbReference>
<dbReference type="CDD" id="cd04491">
    <property type="entry name" value="SoSSB_OBF"/>
    <property type="match status" value="2"/>
</dbReference>
<evidence type="ECO:0000313" key="3">
    <source>
        <dbReference type="EMBL" id="AKB42810.1"/>
    </source>
</evidence>
<keyword evidence="4" id="KW-1185">Reference proteome</keyword>
<dbReference type="RefSeq" id="WP_048117834.1">
    <property type="nucleotide sequence ID" value="NZ_CP009520.1"/>
</dbReference>
<dbReference type="Gene3D" id="2.40.50.140">
    <property type="entry name" value="Nucleic acid-binding proteins"/>
    <property type="match status" value="3"/>
</dbReference>
<evidence type="ECO:0000256" key="1">
    <source>
        <dbReference type="ARBA" id="ARBA00023125"/>
    </source>
</evidence>
<dbReference type="NCBIfam" id="NF005554">
    <property type="entry name" value="PRK07218.1"/>
    <property type="match status" value="1"/>
</dbReference>
<evidence type="ECO:0000256" key="2">
    <source>
        <dbReference type="SAM" id="MobiDB-lite"/>
    </source>
</evidence>
<proteinExistence type="predicted"/>
<sequence length="456" mass="50241">MDEKIAPHLQELTRALGDLEKTGIRAEFEKLIAFRVPPDVAKESILRKFGGKRKVLKVKDLSANLKNFELTGRILDLGEKSIHPQAGTQEKPSRLYTGVLADETGAVLFSSWKELPGSIGDVINIKNAYVRIWQNRIRLSIGEQSPVLKISDSLLPPLSELSASQKKKLIDIGAVDFSVDTIACVLQLSYREILVKGRQSRVVSGVLADETGRMPFTAWIELPGIDIGSIIRIEGAQVRMFRGMPSVNILNSTKVSSIGPDEVGKLAFTFESASKDPAPIKIQEINSRDSMFDVSVAGNLVSVRPGSGIISRCPECSRVIQKGNCRVHGKVEGVWDMRIKAIMDDGTGSVSVMFPRELAEIIYGKTLEEAEQLMFSDVSKDAVYEDLRRFLTGRYLAVRGNSSKNEFGISFVAENAWVPEEDLAVRVVELLRRLGPDEEDGQDKNSQVSRGGIELA</sequence>
<dbReference type="SUPFAM" id="SSF50249">
    <property type="entry name" value="Nucleic acid-binding proteins"/>
    <property type="match status" value="3"/>
</dbReference>
<gene>
    <name evidence="3" type="ORF">MSVAZ_0541</name>
</gene>
<evidence type="ECO:0000313" key="4">
    <source>
        <dbReference type="Proteomes" id="UP000033096"/>
    </source>
</evidence>
<dbReference type="GO" id="GO:0003677">
    <property type="term" value="F:DNA binding"/>
    <property type="evidence" value="ECO:0007669"/>
    <property type="project" value="UniProtKB-KW"/>
</dbReference>
<dbReference type="KEGG" id="mvc:MSVAZ_0541"/>
<dbReference type="STRING" id="1434123.MSVAZ_0541"/>
<dbReference type="EMBL" id="CP009520">
    <property type="protein sequence ID" value="AKB42810.1"/>
    <property type="molecule type" value="Genomic_DNA"/>
</dbReference>
<protein>
    <submittedName>
        <fullName evidence="3">Replication factor-A protein 1</fullName>
    </submittedName>
</protein>
<dbReference type="AlphaFoldDB" id="A0A0E3Q3G6"/>
<dbReference type="GO" id="GO:0000724">
    <property type="term" value="P:double-strand break repair via homologous recombination"/>
    <property type="evidence" value="ECO:0007669"/>
    <property type="project" value="TreeGrafter"/>
</dbReference>
<dbReference type="HOGENOM" id="CLU_031172_1_0_2"/>